<protein>
    <recommendedName>
        <fullName evidence="4">Solute-binding protein family 3/N-terminal domain-containing protein</fullName>
    </recommendedName>
</protein>
<evidence type="ECO:0000313" key="6">
    <source>
        <dbReference type="Proteomes" id="UP000028640"/>
    </source>
</evidence>
<dbReference type="PANTHER" id="PTHR35936:SF17">
    <property type="entry name" value="ARGININE-BINDING EXTRACELLULAR PROTEIN ARTP"/>
    <property type="match status" value="1"/>
</dbReference>
<keyword evidence="6" id="KW-1185">Reference proteome</keyword>
<comment type="similarity">
    <text evidence="1">Belongs to the bacterial solute-binding protein 3 family.</text>
</comment>
<dbReference type="RefSeq" id="WP_034788349.1">
    <property type="nucleotide sequence ID" value="NZ_JMPJ01000026.1"/>
</dbReference>
<dbReference type="SUPFAM" id="SSF53850">
    <property type="entry name" value="Periplasmic binding protein-like II"/>
    <property type="match status" value="1"/>
</dbReference>
<feature type="domain" description="Solute-binding protein family 3/N-terminal" evidence="4">
    <location>
        <begin position="51"/>
        <end position="286"/>
    </location>
</feature>
<organism evidence="5 6">
    <name type="scientific">Ewingella americana (strain ATCC 33852 / DSM 4580 / CCUG 14506 / JCM 5911 / LMG 7869 / NCTC 12157 / CDC 1468-78)</name>
    <dbReference type="NCBI Taxonomy" id="910964"/>
    <lineage>
        <taxon>Bacteria</taxon>
        <taxon>Pseudomonadati</taxon>
        <taxon>Pseudomonadota</taxon>
        <taxon>Gammaproteobacteria</taxon>
        <taxon>Enterobacterales</taxon>
        <taxon>Yersiniaceae</taxon>
        <taxon>Ewingella</taxon>
    </lineage>
</organism>
<evidence type="ECO:0000256" key="2">
    <source>
        <dbReference type="ARBA" id="ARBA00022729"/>
    </source>
</evidence>
<feature type="chain" id="PRO_5001791276" description="Solute-binding protein family 3/N-terminal domain-containing protein" evidence="3">
    <location>
        <begin position="27"/>
        <end position="301"/>
    </location>
</feature>
<evidence type="ECO:0000256" key="1">
    <source>
        <dbReference type="ARBA" id="ARBA00010333"/>
    </source>
</evidence>
<dbReference type="InterPro" id="IPR001638">
    <property type="entry name" value="Solute-binding_3/MltF_N"/>
</dbReference>
<dbReference type="OrthoDB" id="4577708at2"/>
<dbReference type="SMART" id="SM00062">
    <property type="entry name" value="PBPb"/>
    <property type="match status" value="1"/>
</dbReference>
<accession>A0A085GL65</accession>
<proteinExistence type="inferred from homology"/>
<sequence length="301" mass="31562">MMARKLRPATALTAALLSILSTSAFAADSVAIPAQTVDAALHAKLPADIQKSGVMTSVNNGSFPPYEIVTGNNTLDGASSDLADALAGVLGVKIEHASVSGMSGILSGMAAGRYQLAMGPIGDYPDRQAKNDFIDFVKEYVVFAVHKGNPQNINSLDDTCGKRIAVMAGGSAEQVIRKQSDVCVKAGKPAVTIQSFSDQPTSILAVRSNRSDAFFSSQAPLTYFVDKASGQLELAGKGKSNGFGDIYQGTLVPKDSAIRDVILAGYQKLFDNGTYAIIMKKWGLQDNMVAAPGINLAKAQP</sequence>
<comment type="caution">
    <text evidence="5">The sequence shown here is derived from an EMBL/GenBank/DDBJ whole genome shotgun (WGS) entry which is preliminary data.</text>
</comment>
<evidence type="ECO:0000313" key="5">
    <source>
        <dbReference type="EMBL" id="KFC84460.1"/>
    </source>
</evidence>
<dbReference type="Pfam" id="PF00497">
    <property type="entry name" value="SBP_bac_3"/>
    <property type="match status" value="1"/>
</dbReference>
<dbReference type="Proteomes" id="UP000028640">
    <property type="component" value="Unassembled WGS sequence"/>
</dbReference>
<dbReference type="GeneID" id="78379054"/>
<dbReference type="STRING" id="910964.GEAM_0712"/>
<dbReference type="CDD" id="cd01004">
    <property type="entry name" value="PBP2_MidA_like"/>
    <property type="match status" value="1"/>
</dbReference>
<evidence type="ECO:0000256" key="3">
    <source>
        <dbReference type="SAM" id="SignalP"/>
    </source>
</evidence>
<reference evidence="5 6" key="1">
    <citation type="submission" date="2014-05" db="EMBL/GenBank/DDBJ databases">
        <title>ATOL: Assembling a taxonomically balanced genome-scale reconstruction of the evolutionary history of the Enterobacteriaceae.</title>
        <authorList>
            <person name="Plunkett G.III."/>
            <person name="Neeno-Eckwall E.C."/>
            <person name="Glasner J.D."/>
            <person name="Perna N.T."/>
        </authorList>
    </citation>
    <scope>NUCLEOTIDE SEQUENCE [LARGE SCALE GENOMIC DNA]</scope>
    <source>
        <strain evidence="5 6">ATCC 33852</strain>
    </source>
</reference>
<dbReference type="eggNOG" id="COG0834">
    <property type="taxonomic scope" value="Bacteria"/>
</dbReference>
<dbReference type="EMBL" id="JMPJ01000026">
    <property type="protein sequence ID" value="KFC84460.1"/>
    <property type="molecule type" value="Genomic_DNA"/>
</dbReference>
<dbReference type="Gene3D" id="3.40.190.10">
    <property type="entry name" value="Periplasmic binding protein-like II"/>
    <property type="match status" value="2"/>
</dbReference>
<evidence type="ECO:0000259" key="4">
    <source>
        <dbReference type="SMART" id="SM00062"/>
    </source>
</evidence>
<name>A0A085GL65_EWIA3</name>
<keyword evidence="2 3" id="KW-0732">Signal</keyword>
<feature type="signal peptide" evidence="3">
    <location>
        <begin position="1"/>
        <end position="26"/>
    </location>
</feature>
<dbReference type="AlphaFoldDB" id="A0A085GL65"/>
<gene>
    <name evidence="5" type="ORF">GEAM_0712</name>
</gene>
<dbReference type="PANTHER" id="PTHR35936">
    <property type="entry name" value="MEMBRANE-BOUND LYTIC MUREIN TRANSGLYCOSYLASE F"/>
    <property type="match status" value="1"/>
</dbReference>